<evidence type="ECO:0000313" key="4">
    <source>
        <dbReference type="Proteomes" id="UP001500218"/>
    </source>
</evidence>
<dbReference type="InterPro" id="IPR022742">
    <property type="entry name" value="Hydrolase_4"/>
</dbReference>
<dbReference type="RefSeq" id="WP_344129966.1">
    <property type="nucleotide sequence ID" value="NZ_BAAALT010000064.1"/>
</dbReference>
<dbReference type="PANTHER" id="PTHR43265">
    <property type="entry name" value="ESTERASE ESTD"/>
    <property type="match status" value="1"/>
</dbReference>
<dbReference type="InterPro" id="IPR053145">
    <property type="entry name" value="AB_hydrolase_Est10"/>
</dbReference>
<dbReference type="Proteomes" id="UP001500218">
    <property type="component" value="Unassembled WGS sequence"/>
</dbReference>
<dbReference type="Gene3D" id="3.40.50.1820">
    <property type="entry name" value="alpha/beta hydrolase"/>
    <property type="match status" value="1"/>
</dbReference>
<evidence type="ECO:0000313" key="3">
    <source>
        <dbReference type="EMBL" id="GAA1802527.1"/>
    </source>
</evidence>
<keyword evidence="3" id="KW-0378">Hydrolase</keyword>
<dbReference type="EMBL" id="BAAALT010000064">
    <property type="protein sequence ID" value="GAA1802527.1"/>
    <property type="molecule type" value="Genomic_DNA"/>
</dbReference>
<feature type="domain" description="Serine aminopeptidase S33" evidence="2">
    <location>
        <begin position="89"/>
        <end position="179"/>
    </location>
</feature>
<protein>
    <submittedName>
        <fullName evidence="3">Alpha/beta fold hydrolase</fullName>
    </submittedName>
</protein>
<accession>A0ABP4Y4S5</accession>
<sequence length="402" mass="43022">MMRIRLAAVVLLVVGVPAGAAAAPPSGAMVAAADREIVFPVEGTATYGTLHVPRHRVGQRLVAALLLQGGGLVDRNGDLPPERVWRTGAQLAAALGRDGVMTLRFDKYGAGRTGAVRDVDYPALVRQAAAAYQVLRDRPETDRARMLIAGHSEGSLTALLVATGATRPRPAGLVLFEPTSLRFLDQVRRQSHARVAGLVSRGDLARRRQRVVVAAIDRAVADLRAGRRPALAGLPAGMAAMFASIRDAGARYVVTADAVDPLTVARRVRPGTRVLLTCGTREVTVSCAQTRHLAAVLRQARTAGPGRVVIRGTDHFLSIRRRPGVVAAPVLARLHDFVTDGRYGSSQGAAGLRNLALLVVPYVARPPWAVERSRRCRRPAPRGTLPTRRTCRAWCATSARTR</sequence>
<dbReference type="PANTHER" id="PTHR43265:SF1">
    <property type="entry name" value="ESTERASE ESTD"/>
    <property type="match status" value="1"/>
</dbReference>
<keyword evidence="4" id="KW-1185">Reference proteome</keyword>
<comment type="caution">
    <text evidence="3">The sequence shown here is derived from an EMBL/GenBank/DDBJ whole genome shotgun (WGS) entry which is preliminary data.</text>
</comment>
<feature type="chain" id="PRO_5045785668" evidence="1">
    <location>
        <begin position="23"/>
        <end position="402"/>
    </location>
</feature>
<dbReference type="InterPro" id="IPR029058">
    <property type="entry name" value="AB_hydrolase_fold"/>
</dbReference>
<feature type="signal peptide" evidence="1">
    <location>
        <begin position="1"/>
        <end position="22"/>
    </location>
</feature>
<keyword evidence="1" id="KW-0732">Signal</keyword>
<dbReference type="SUPFAM" id="SSF53474">
    <property type="entry name" value="alpha/beta-Hydrolases"/>
    <property type="match status" value="1"/>
</dbReference>
<evidence type="ECO:0000256" key="1">
    <source>
        <dbReference type="SAM" id="SignalP"/>
    </source>
</evidence>
<dbReference type="GO" id="GO:0016787">
    <property type="term" value="F:hydrolase activity"/>
    <property type="evidence" value="ECO:0007669"/>
    <property type="project" value="UniProtKB-KW"/>
</dbReference>
<organism evidence="3 4">
    <name type="scientific">Luedemannella flava</name>
    <dbReference type="NCBI Taxonomy" id="349316"/>
    <lineage>
        <taxon>Bacteria</taxon>
        <taxon>Bacillati</taxon>
        <taxon>Actinomycetota</taxon>
        <taxon>Actinomycetes</taxon>
        <taxon>Micromonosporales</taxon>
        <taxon>Micromonosporaceae</taxon>
        <taxon>Luedemannella</taxon>
    </lineage>
</organism>
<name>A0ABP4Y4S5_9ACTN</name>
<dbReference type="Pfam" id="PF12146">
    <property type="entry name" value="Hydrolase_4"/>
    <property type="match status" value="1"/>
</dbReference>
<reference evidence="4" key="1">
    <citation type="journal article" date="2019" name="Int. J. Syst. Evol. Microbiol.">
        <title>The Global Catalogue of Microorganisms (GCM) 10K type strain sequencing project: providing services to taxonomists for standard genome sequencing and annotation.</title>
        <authorList>
            <consortium name="The Broad Institute Genomics Platform"/>
            <consortium name="The Broad Institute Genome Sequencing Center for Infectious Disease"/>
            <person name="Wu L."/>
            <person name="Ma J."/>
        </authorList>
    </citation>
    <scope>NUCLEOTIDE SEQUENCE [LARGE SCALE GENOMIC DNA]</scope>
    <source>
        <strain evidence="4">JCM 13250</strain>
    </source>
</reference>
<evidence type="ECO:0000259" key="2">
    <source>
        <dbReference type="Pfam" id="PF12146"/>
    </source>
</evidence>
<gene>
    <name evidence="3" type="ORF">GCM10009682_25490</name>
</gene>
<proteinExistence type="predicted"/>